<sequence length="76" mass="8088">MHNAYDAPSAAQKSLAHRSPFHLPNCIPFNADEVTSASCPHVAGREQVGVWGCKDRGCGVRAASRGQGGRWCPGRV</sequence>
<evidence type="ECO:0000313" key="2">
    <source>
        <dbReference type="Proteomes" id="UP000012073"/>
    </source>
</evidence>
<protein>
    <submittedName>
        <fullName evidence="1">Uncharacterized protein</fullName>
    </submittedName>
</protein>
<keyword evidence="2" id="KW-1185">Reference proteome</keyword>
<dbReference type="EMBL" id="HG001977">
    <property type="protein sequence ID" value="CDF38938.1"/>
    <property type="molecule type" value="Genomic_DNA"/>
</dbReference>
<dbReference type="Proteomes" id="UP000012073">
    <property type="component" value="Unassembled WGS sequence"/>
</dbReference>
<accession>R7QME8</accession>
<dbReference type="KEGG" id="ccp:CHC_T00001296001"/>
<gene>
    <name evidence="1" type="ORF">CHC_T00001296001</name>
</gene>
<dbReference type="AlphaFoldDB" id="R7QME8"/>
<organism evidence="1 2">
    <name type="scientific">Chondrus crispus</name>
    <name type="common">Carrageen Irish moss</name>
    <name type="synonym">Polymorpha crispa</name>
    <dbReference type="NCBI Taxonomy" id="2769"/>
    <lineage>
        <taxon>Eukaryota</taxon>
        <taxon>Rhodophyta</taxon>
        <taxon>Florideophyceae</taxon>
        <taxon>Rhodymeniophycidae</taxon>
        <taxon>Gigartinales</taxon>
        <taxon>Gigartinaceae</taxon>
        <taxon>Chondrus</taxon>
    </lineage>
</organism>
<dbReference type="GeneID" id="17326563"/>
<evidence type="ECO:0000313" key="1">
    <source>
        <dbReference type="EMBL" id="CDF38938.1"/>
    </source>
</evidence>
<dbReference type="Gramene" id="CDF38938">
    <property type="protein sequence ID" value="CDF38938"/>
    <property type="gene ID" value="CHC_T00001296001"/>
</dbReference>
<name>R7QME8_CHOCR</name>
<proteinExistence type="predicted"/>
<dbReference type="RefSeq" id="XP_005718843.1">
    <property type="nucleotide sequence ID" value="XM_005718786.1"/>
</dbReference>
<reference evidence="2" key="1">
    <citation type="journal article" date="2013" name="Proc. Natl. Acad. Sci. U.S.A.">
        <title>Genome structure and metabolic features in the red seaweed Chondrus crispus shed light on evolution of the Archaeplastida.</title>
        <authorList>
            <person name="Collen J."/>
            <person name="Porcel B."/>
            <person name="Carre W."/>
            <person name="Ball S.G."/>
            <person name="Chaparro C."/>
            <person name="Tonon T."/>
            <person name="Barbeyron T."/>
            <person name="Michel G."/>
            <person name="Noel B."/>
            <person name="Valentin K."/>
            <person name="Elias M."/>
            <person name="Artiguenave F."/>
            <person name="Arun A."/>
            <person name="Aury J.M."/>
            <person name="Barbosa-Neto J.F."/>
            <person name="Bothwell J.H."/>
            <person name="Bouget F.Y."/>
            <person name="Brillet L."/>
            <person name="Cabello-Hurtado F."/>
            <person name="Capella-Gutierrez S."/>
            <person name="Charrier B."/>
            <person name="Cladiere L."/>
            <person name="Cock J.M."/>
            <person name="Coelho S.M."/>
            <person name="Colleoni C."/>
            <person name="Czjzek M."/>
            <person name="Da Silva C."/>
            <person name="Delage L."/>
            <person name="Denoeud F."/>
            <person name="Deschamps P."/>
            <person name="Dittami S.M."/>
            <person name="Gabaldon T."/>
            <person name="Gachon C.M."/>
            <person name="Groisillier A."/>
            <person name="Herve C."/>
            <person name="Jabbari K."/>
            <person name="Katinka M."/>
            <person name="Kloareg B."/>
            <person name="Kowalczyk N."/>
            <person name="Labadie K."/>
            <person name="Leblanc C."/>
            <person name="Lopez P.J."/>
            <person name="McLachlan D.H."/>
            <person name="Meslet-Cladiere L."/>
            <person name="Moustafa A."/>
            <person name="Nehr Z."/>
            <person name="Nyvall Collen P."/>
            <person name="Panaud O."/>
            <person name="Partensky F."/>
            <person name="Poulain J."/>
            <person name="Rensing S.A."/>
            <person name="Rousvoal S."/>
            <person name="Samson G."/>
            <person name="Symeonidi A."/>
            <person name="Weissenbach J."/>
            <person name="Zambounis A."/>
            <person name="Wincker P."/>
            <person name="Boyen C."/>
        </authorList>
    </citation>
    <scope>NUCLEOTIDE SEQUENCE [LARGE SCALE GENOMIC DNA]</scope>
    <source>
        <strain evidence="2">cv. Stackhouse</strain>
    </source>
</reference>